<organism evidence="2 3">
    <name type="scientific">Racocetra fulgida</name>
    <dbReference type="NCBI Taxonomy" id="60492"/>
    <lineage>
        <taxon>Eukaryota</taxon>
        <taxon>Fungi</taxon>
        <taxon>Fungi incertae sedis</taxon>
        <taxon>Mucoromycota</taxon>
        <taxon>Glomeromycotina</taxon>
        <taxon>Glomeromycetes</taxon>
        <taxon>Diversisporales</taxon>
        <taxon>Gigasporaceae</taxon>
        <taxon>Racocetra</taxon>
    </lineage>
</organism>
<dbReference type="EMBL" id="CAJVPZ010043639">
    <property type="protein sequence ID" value="CAG8766080.1"/>
    <property type="molecule type" value="Genomic_DNA"/>
</dbReference>
<evidence type="ECO:0000313" key="3">
    <source>
        <dbReference type="Proteomes" id="UP000789396"/>
    </source>
</evidence>
<proteinExistence type="predicted"/>
<evidence type="ECO:0000313" key="2">
    <source>
        <dbReference type="EMBL" id="CAG8766080.1"/>
    </source>
</evidence>
<sequence length="41" mass="4812">PKYHNHTNENTCQSDSTNDRSHLYDVDTNDKDVFIITIECQ</sequence>
<dbReference type="AlphaFoldDB" id="A0A9N9J519"/>
<reference evidence="2" key="1">
    <citation type="submission" date="2021-06" db="EMBL/GenBank/DDBJ databases">
        <authorList>
            <person name="Kallberg Y."/>
            <person name="Tangrot J."/>
            <person name="Rosling A."/>
        </authorList>
    </citation>
    <scope>NUCLEOTIDE SEQUENCE</scope>
    <source>
        <strain evidence="2">IN212</strain>
    </source>
</reference>
<keyword evidence="3" id="KW-1185">Reference proteome</keyword>
<feature type="region of interest" description="Disordered" evidence="1">
    <location>
        <begin position="1"/>
        <end position="24"/>
    </location>
</feature>
<gene>
    <name evidence="2" type="ORF">RFULGI_LOCUS14695</name>
</gene>
<accession>A0A9N9J519</accession>
<comment type="caution">
    <text evidence="2">The sequence shown here is derived from an EMBL/GenBank/DDBJ whole genome shotgun (WGS) entry which is preliminary data.</text>
</comment>
<feature type="non-terminal residue" evidence="2">
    <location>
        <position position="1"/>
    </location>
</feature>
<protein>
    <submittedName>
        <fullName evidence="2">9427_t:CDS:1</fullName>
    </submittedName>
</protein>
<dbReference type="Proteomes" id="UP000789396">
    <property type="component" value="Unassembled WGS sequence"/>
</dbReference>
<name>A0A9N9J519_9GLOM</name>
<evidence type="ECO:0000256" key="1">
    <source>
        <dbReference type="SAM" id="MobiDB-lite"/>
    </source>
</evidence>